<accession>A0A1T5D9I4</accession>
<reference evidence="9" key="1">
    <citation type="submission" date="2017-02" db="EMBL/GenBank/DDBJ databases">
        <authorList>
            <person name="Varghese N."/>
            <person name="Submissions S."/>
        </authorList>
    </citation>
    <scope>NUCLEOTIDE SEQUENCE [LARGE SCALE GENOMIC DNA]</scope>
    <source>
        <strain evidence="9">R11H</strain>
    </source>
</reference>
<dbReference type="InterPro" id="IPR036458">
    <property type="entry name" value="Na:dicarbo_symporter_sf"/>
</dbReference>
<evidence type="ECO:0000256" key="6">
    <source>
        <dbReference type="ARBA" id="ARBA00023136"/>
    </source>
</evidence>
<organism evidence="8 9">
    <name type="scientific">Sphingopyxis flava</name>
    <dbReference type="NCBI Taxonomy" id="1507287"/>
    <lineage>
        <taxon>Bacteria</taxon>
        <taxon>Pseudomonadati</taxon>
        <taxon>Pseudomonadota</taxon>
        <taxon>Alphaproteobacteria</taxon>
        <taxon>Sphingomonadales</taxon>
        <taxon>Sphingomonadaceae</taxon>
        <taxon>Sphingopyxis</taxon>
    </lineage>
</organism>
<keyword evidence="5 7" id="KW-1133">Transmembrane helix</keyword>
<dbReference type="GO" id="GO:0015293">
    <property type="term" value="F:symporter activity"/>
    <property type="evidence" value="ECO:0007669"/>
    <property type="project" value="UniProtKB-KW"/>
</dbReference>
<evidence type="ECO:0000313" key="9">
    <source>
        <dbReference type="Proteomes" id="UP000190044"/>
    </source>
</evidence>
<feature type="transmembrane region" description="Helical" evidence="7">
    <location>
        <begin position="20"/>
        <end position="42"/>
    </location>
</feature>
<evidence type="ECO:0000256" key="7">
    <source>
        <dbReference type="SAM" id="Phobius"/>
    </source>
</evidence>
<evidence type="ECO:0000313" key="8">
    <source>
        <dbReference type="EMBL" id="SKB68335.1"/>
    </source>
</evidence>
<keyword evidence="4 7" id="KW-0812">Transmembrane</keyword>
<feature type="transmembrane region" description="Helical" evidence="7">
    <location>
        <begin position="351"/>
        <end position="370"/>
    </location>
</feature>
<feature type="transmembrane region" description="Helical" evidence="7">
    <location>
        <begin position="376"/>
        <end position="400"/>
    </location>
</feature>
<keyword evidence="3" id="KW-1003">Cell membrane</keyword>
<gene>
    <name evidence="8" type="ORF">SAMN06295937_101394</name>
</gene>
<feature type="transmembrane region" description="Helical" evidence="7">
    <location>
        <begin position="165"/>
        <end position="187"/>
    </location>
</feature>
<keyword evidence="9" id="KW-1185">Reference proteome</keyword>
<feature type="transmembrane region" description="Helical" evidence="7">
    <location>
        <begin position="96"/>
        <end position="118"/>
    </location>
</feature>
<dbReference type="PANTHER" id="PTHR42865:SF7">
    <property type="entry name" value="PROTON_GLUTAMATE-ASPARTATE SYMPORTER"/>
    <property type="match status" value="1"/>
</dbReference>
<feature type="transmembrane region" description="Helical" evidence="7">
    <location>
        <begin position="62"/>
        <end position="84"/>
    </location>
</feature>
<feature type="transmembrane region" description="Helical" evidence="7">
    <location>
        <begin position="316"/>
        <end position="344"/>
    </location>
</feature>
<evidence type="ECO:0000256" key="2">
    <source>
        <dbReference type="ARBA" id="ARBA00022448"/>
    </source>
</evidence>
<proteinExistence type="predicted"/>
<keyword evidence="6 7" id="KW-0472">Membrane</keyword>
<dbReference type="GO" id="GO:0005886">
    <property type="term" value="C:plasma membrane"/>
    <property type="evidence" value="ECO:0007669"/>
    <property type="project" value="UniProtKB-SubCell"/>
</dbReference>
<dbReference type="SUPFAM" id="SSF118215">
    <property type="entry name" value="Proton glutamate symport protein"/>
    <property type="match status" value="1"/>
</dbReference>
<sequence>MALGHPFLLGKKASNCPRNLNVKSAWVILSALVVGMLLGVGAESLSPGGASASLRIIEPVGLLWLNALKMTIVPLIVALLVTGITATADAARAGTLAARAVATFIVAIVIAGFMSLVLTPLLLRVFPLSANAAEALRRGLGGALEAPPSPTFADYLLSLVPTNPIAAAAETAVLPLIVFTTIFAFAITRIEPEQRAGLSNLFKALGNTMLVVIGWVLALAPIGVFALGYALAVKAGFAAFGGLLHYVLIVSAIGVACLILGLILAWLVAGVAPPRFIRAMIPAFAVAVSTQSSLASLPPMLKASETLGVDPKKADIVLPLAVALFRFTSTAMNLAVVIYIAWLFGIGLTPWTMAIGLAVAVAAALSAVSLPGSISFVTSIAPIAVSMGVPVAPLGLLVAVETFPDIWRTLGNVVADVAATKYAADAVADERAGEAP</sequence>
<dbReference type="Pfam" id="PF00375">
    <property type="entry name" value="SDF"/>
    <property type="match status" value="1"/>
</dbReference>
<keyword evidence="2" id="KW-0813">Transport</keyword>
<name>A0A1T5D9I4_9SPHN</name>
<dbReference type="InterPro" id="IPR001991">
    <property type="entry name" value="Na-dicarboxylate_symporter"/>
</dbReference>
<evidence type="ECO:0000256" key="5">
    <source>
        <dbReference type="ARBA" id="ARBA00022989"/>
    </source>
</evidence>
<dbReference type="PRINTS" id="PR00173">
    <property type="entry name" value="EDTRNSPORT"/>
</dbReference>
<dbReference type="PANTHER" id="PTHR42865">
    <property type="entry name" value="PROTON/GLUTAMATE-ASPARTATE SYMPORTER"/>
    <property type="match status" value="1"/>
</dbReference>
<dbReference type="EMBL" id="FUYP01000013">
    <property type="protein sequence ID" value="SKB68335.1"/>
    <property type="molecule type" value="Genomic_DNA"/>
</dbReference>
<evidence type="ECO:0000256" key="1">
    <source>
        <dbReference type="ARBA" id="ARBA00004651"/>
    </source>
</evidence>
<evidence type="ECO:0000256" key="3">
    <source>
        <dbReference type="ARBA" id="ARBA00022475"/>
    </source>
</evidence>
<feature type="transmembrane region" description="Helical" evidence="7">
    <location>
        <begin position="208"/>
        <end position="231"/>
    </location>
</feature>
<protein>
    <submittedName>
        <fullName evidence="8">Na+/H+-dicarboxylate symporter</fullName>
    </submittedName>
</protein>
<dbReference type="AlphaFoldDB" id="A0A1T5D9I4"/>
<dbReference type="Proteomes" id="UP000190044">
    <property type="component" value="Unassembled WGS sequence"/>
</dbReference>
<evidence type="ECO:0000256" key="4">
    <source>
        <dbReference type="ARBA" id="ARBA00022692"/>
    </source>
</evidence>
<comment type="subcellular location">
    <subcellularLocation>
        <location evidence="1">Cell membrane</location>
        <topology evidence="1">Multi-pass membrane protein</topology>
    </subcellularLocation>
</comment>
<feature type="transmembrane region" description="Helical" evidence="7">
    <location>
        <begin position="243"/>
        <end position="269"/>
    </location>
</feature>
<dbReference type="Gene3D" id="1.10.3860.10">
    <property type="entry name" value="Sodium:dicarboxylate symporter"/>
    <property type="match status" value="1"/>
</dbReference>